<evidence type="ECO:0008006" key="3">
    <source>
        <dbReference type="Google" id="ProtNLM"/>
    </source>
</evidence>
<dbReference type="GO" id="GO:0046872">
    <property type="term" value="F:metal ion binding"/>
    <property type="evidence" value="ECO:0007669"/>
    <property type="project" value="InterPro"/>
</dbReference>
<dbReference type="Proteomes" id="UP000428333">
    <property type="component" value="Linkage Group LG05"/>
</dbReference>
<gene>
    <name evidence="1" type="ORF">C3L33_09118</name>
</gene>
<organism evidence="1 2">
    <name type="scientific">Rhododendron williamsianum</name>
    <dbReference type="NCBI Taxonomy" id="262921"/>
    <lineage>
        <taxon>Eukaryota</taxon>
        <taxon>Viridiplantae</taxon>
        <taxon>Streptophyta</taxon>
        <taxon>Embryophyta</taxon>
        <taxon>Tracheophyta</taxon>
        <taxon>Spermatophyta</taxon>
        <taxon>Magnoliopsida</taxon>
        <taxon>eudicotyledons</taxon>
        <taxon>Gunneridae</taxon>
        <taxon>Pentapetalae</taxon>
        <taxon>asterids</taxon>
        <taxon>Ericales</taxon>
        <taxon>Ericaceae</taxon>
        <taxon>Ericoideae</taxon>
        <taxon>Rhodoreae</taxon>
        <taxon>Rhododendron</taxon>
    </lineage>
</organism>
<keyword evidence="2" id="KW-1185">Reference proteome</keyword>
<protein>
    <recommendedName>
        <fullName evidence="3">Peptidase M16 C-terminal domain-containing protein</fullName>
    </recommendedName>
</protein>
<dbReference type="SUPFAM" id="SSF63411">
    <property type="entry name" value="LuxS/MPP-like metallohydrolase"/>
    <property type="match status" value="1"/>
</dbReference>
<accession>A0A6A4LXA5</accession>
<feature type="non-terminal residue" evidence="1">
    <location>
        <position position="1"/>
    </location>
</feature>
<name>A0A6A4LXA5_9ERIC</name>
<proteinExistence type="predicted"/>
<dbReference type="InterPro" id="IPR011249">
    <property type="entry name" value="Metalloenz_LuxS/M16"/>
</dbReference>
<dbReference type="EMBL" id="QEFC01001220">
    <property type="protein sequence ID" value="KAE9458978.1"/>
    <property type="molecule type" value="Genomic_DNA"/>
</dbReference>
<evidence type="ECO:0000313" key="1">
    <source>
        <dbReference type="EMBL" id="KAE9458978.1"/>
    </source>
</evidence>
<reference evidence="1 2" key="1">
    <citation type="journal article" date="2019" name="Genome Biol. Evol.">
        <title>The Rhododendron genome and chromosomal organization provide insight into shared whole-genome duplications across the heath family (Ericaceae).</title>
        <authorList>
            <person name="Soza V.L."/>
            <person name="Lindsley D."/>
            <person name="Waalkes A."/>
            <person name="Ramage E."/>
            <person name="Patwardhan R.P."/>
            <person name="Burton J.N."/>
            <person name="Adey A."/>
            <person name="Kumar A."/>
            <person name="Qiu R."/>
            <person name="Shendure J."/>
            <person name="Hall B."/>
        </authorList>
    </citation>
    <scope>NUCLEOTIDE SEQUENCE [LARGE SCALE GENOMIC DNA]</scope>
    <source>
        <strain evidence="1">RSF 1966-606</strain>
    </source>
</reference>
<dbReference type="OrthoDB" id="10423180at2759"/>
<dbReference type="Gene3D" id="3.30.830.10">
    <property type="entry name" value="Metalloenzyme, LuxS/M16 peptidase-like"/>
    <property type="match status" value="1"/>
</dbReference>
<comment type="caution">
    <text evidence="1">The sequence shown here is derived from an EMBL/GenBank/DDBJ whole genome shotgun (WGS) entry which is preliminary data.</text>
</comment>
<evidence type="ECO:0000313" key="2">
    <source>
        <dbReference type="Proteomes" id="UP000428333"/>
    </source>
</evidence>
<dbReference type="AlphaFoldDB" id="A0A6A4LXA5"/>
<sequence length="552" mass="60794">MTCNCCILAMEPESETTKEDLVAAFRKIENLEMEKQIGPDFEEFYEDQVELEISSGTIEVEYYCSKLEATEWELSNGMRVCYKNTDIAPGSVRLVGFTYGGSSEVPEDKYFSCLMAPKIITLLGGTSSFHSDEIEFSLNIDSYIRSFMVKVSSSGIEEALLQIYVLFTQKVKATEEKLKAVMELLETDQDAFTYFNNYVKKLNGGESYFMKSVNAEELQKVDPNIACDFFNSCYLDPSSFVVVLVGDFDASVARPLIEEFLGGIPMPAGPVIRIQRDNLTPIPFNFPPAPVSYLWDDVYFSLELREFDVGATGARISGRSSSAPLEYAAKVTEGERKRKGKGAFEAAVYQPSQKKTKGGVPESVDDGPSVLVDNEEALKRASGLLCEAVVCTRYLAIKSHSVEFQLVRLGSVSEELVTEGDKLIEEARQACVGRNRALDGRNVAIATSQNLEEQLAIRESQCKILLGDVYKLKSAAETAPVQTLLGPDHADPSALPVEAGSSTQLREIESSEQLKKFMSDLPSLDDVGQVLMDVGQSLADAEGKKVDLVEVK</sequence>